<keyword evidence="1" id="KW-0812">Transmembrane</keyword>
<dbReference type="Proteomes" id="UP000305067">
    <property type="component" value="Unassembled WGS sequence"/>
</dbReference>
<dbReference type="EMBL" id="ML178819">
    <property type="protein sequence ID" value="TFL04107.1"/>
    <property type="molecule type" value="Genomic_DNA"/>
</dbReference>
<protein>
    <submittedName>
        <fullName evidence="2">Uncharacterized protein</fullName>
    </submittedName>
</protein>
<accession>A0A5C3QRB3</accession>
<sequence length="80" mass="8722">MRTQAQSSTSTHWVWYIILATFRVIIFFPVTRTSPVFSKPKELQTILALLLGSDVVDGPYMPSPGRGKGGCCCYGLGGIV</sequence>
<gene>
    <name evidence="2" type="ORF">BDV98DRAFT_360706</name>
</gene>
<keyword evidence="3" id="KW-1185">Reference proteome</keyword>
<evidence type="ECO:0000313" key="3">
    <source>
        <dbReference type="Proteomes" id="UP000305067"/>
    </source>
</evidence>
<organism evidence="2 3">
    <name type="scientific">Pterulicium gracile</name>
    <dbReference type="NCBI Taxonomy" id="1884261"/>
    <lineage>
        <taxon>Eukaryota</taxon>
        <taxon>Fungi</taxon>
        <taxon>Dikarya</taxon>
        <taxon>Basidiomycota</taxon>
        <taxon>Agaricomycotina</taxon>
        <taxon>Agaricomycetes</taxon>
        <taxon>Agaricomycetidae</taxon>
        <taxon>Agaricales</taxon>
        <taxon>Pleurotineae</taxon>
        <taxon>Pterulaceae</taxon>
        <taxon>Pterulicium</taxon>
    </lineage>
</organism>
<dbReference type="AlphaFoldDB" id="A0A5C3QRB3"/>
<feature type="transmembrane region" description="Helical" evidence="1">
    <location>
        <begin position="12"/>
        <end position="31"/>
    </location>
</feature>
<name>A0A5C3QRB3_9AGAR</name>
<evidence type="ECO:0000313" key="2">
    <source>
        <dbReference type="EMBL" id="TFL04107.1"/>
    </source>
</evidence>
<keyword evidence="1" id="KW-0472">Membrane</keyword>
<evidence type="ECO:0000256" key="1">
    <source>
        <dbReference type="SAM" id="Phobius"/>
    </source>
</evidence>
<reference evidence="2 3" key="1">
    <citation type="journal article" date="2019" name="Nat. Ecol. Evol.">
        <title>Megaphylogeny resolves global patterns of mushroom evolution.</title>
        <authorList>
            <person name="Varga T."/>
            <person name="Krizsan K."/>
            <person name="Foldi C."/>
            <person name="Dima B."/>
            <person name="Sanchez-Garcia M."/>
            <person name="Sanchez-Ramirez S."/>
            <person name="Szollosi G.J."/>
            <person name="Szarkandi J.G."/>
            <person name="Papp V."/>
            <person name="Albert L."/>
            <person name="Andreopoulos W."/>
            <person name="Angelini C."/>
            <person name="Antonin V."/>
            <person name="Barry K.W."/>
            <person name="Bougher N.L."/>
            <person name="Buchanan P."/>
            <person name="Buyck B."/>
            <person name="Bense V."/>
            <person name="Catcheside P."/>
            <person name="Chovatia M."/>
            <person name="Cooper J."/>
            <person name="Damon W."/>
            <person name="Desjardin D."/>
            <person name="Finy P."/>
            <person name="Geml J."/>
            <person name="Haridas S."/>
            <person name="Hughes K."/>
            <person name="Justo A."/>
            <person name="Karasinski D."/>
            <person name="Kautmanova I."/>
            <person name="Kiss B."/>
            <person name="Kocsube S."/>
            <person name="Kotiranta H."/>
            <person name="LaButti K.M."/>
            <person name="Lechner B.E."/>
            <person name="Liimatainen K."/>
            <person name="Lipzen A."/>
            <person name="Lukacs Z."/>
            <person name="Mihaltcheva S."/>
            <person name="Morgado L.N."/>
            <person name="Niskanen T."/>
            <person name="Noordeloos M.E."/>
            <person name="Ohm R.A."/>
            <person name="Ortiz-Santana B."/>
            <person name="Ovrebo C."/>
            <person name="Racz N."/>
            <person name="Riley R."/>
            <person name="Savchenko A."/>
            <person name="Shiryaev A."/>
            <person name="Soop K."/>
            <person name="Spirin V."/>
            <person name="Szebenyi C."/>
            <person name="Tomsovsky M."/>
            <person name="Tulloss R.E."/>
            <person name="Uehling J."/>
            <person name="Grigoriev I.V."/>
            <person name="Vagvolgyi C."/>
            <person name="Papp T."/>
            <person name="Martin F.M."/>
            <person name="Miettinen O."/>
            <person name="Hibbett D.S."/>
            <person name="Nagy L.G."/>
        </authorList>
    </citation>
    <scope>NUCLEOTIDE SEQUENCE [LARGE SCALE GENOMIC DNA]</scope>
    <source>
        <strain evidence="2 3">CBS 309.79</strain>
    </source>
</reference>
<keyword evidence="1" id="KW-1133">Transmembrane helix</keyword>
<proteinExistence type="predicted"/>